<dbReference type="STRING" id="525897.Dbac_2438"/>
<dbReference type="HOGENOM" id="CLU_043418_3_1_7"/>
<dbReference type="RefSeq" id="WP_015774606.1">
    <property type="nucleotide sequence ID" value="NC_013173.1"/>
</dbReference>
<dbReference type="eggNOG" id="COG3752">
    <property type="taxonomic scope" value="Bacteria"/>
</dbReference>
<dbReference type="AlphaFoldDB" id="C7LRK9"/>
<dbReference type="PROSITE" id="PS50244">
    <property type="entry name" value="S5A_REDUCTASE"/>
    <property type="match status" value="1"/>
</dbReference>
<dbReference type="OrthoDB" id="9779233at2"/>
<dbReference type="Proteomes" id="UP000002216">
    <property type="component" value="Chromosome"/>
</dbReference>
<feature type="transmembrane region" description="Helical" evidence="1">
    <location>
        <begin position="109"/>
        <end position="130"/>
    </location>
</feature>
<evidence type="ECO:0000313" key="3">
    <source>
        <dbReference type="Proteomes" id="UP000002216"/>
    </source>
</evidence>
<feature type="transmembrane region" description="Helical" evidence="1">
    <location>
        <begin position="6"/>
        <end position="24"/>
    </location>
</feature>
<sequence>MTVVMLGAAVALLLTMNAMFVIGTRAGDNSLIDIAYGPAFVLACLGAWLAGGAEMHFRPLLMLCLLCVWAVRLGLHIGLRHRGRGEDFRYRNFRQEWGETFVWRSFLQIYMLQGLVVFLVAMPVLLAIAWPGPGLVWTDILGTALFAVGFLFEAVGDWQLVRFKQGPDSKGRIMTTGLWRYTRHPNYFGEALLWWGFFFLGLGSEHGWYGLVSPVLIGFLLLKVSGIPMLEEKYRGQPEFEAYKNVTSAFFPWPPRTPEARPAGGDDTDLA</sequence>
<gene>
    <name evidence="2" type="ordered locus">Dbac_2438</name>
</gene>
<evidence type="ECO:0000256" key="1">
    <source>
        <dbReference type="SAM" id="Phobius"/>
    </source>
</evidence>
<keyword evidence="1" id="KW-0472">Membrane</keyword>
<organism evidence="2 3">
    <name type="scientific">Desulfomicrobium baculatum (strain DSM 4028 / VKM B-1378 / X)</name>
    <name type="common">Desulfovibrio baculatus</name>
    <dbReference type="NCBI Taxonomy" id="525897"/>
    <lineage>
        <taxon>Bacteria</taxon>
        <taxon>Pseudomonadati</taxon>
        <taxon>Thermodesulfobacteriota</taxon>
        <taxon>Desulfovibrionia</taxon>
        <taxon>Desulfovibrionales</taxon>
        <taxon>Desulfomicrobiaceae</taxon>
        <taxon>Desulfomicrobium</taxon>
    </lineage>
</organism>
<dbReference type="EMBL" id="CP001629">
    <property type="protein sequence ID" value="ACU90517.1"/>
    <property type="molecule type" value="Genomic_DNA"/>
</dbReference>
<dbReference type="PANTHER" id="PTHR32251:SF17">
    <property type="entry name" value="STEROID 5-ALPHA REDUCTASE C-TERMINAL DOMAIN-CONTAINING PROTEIN"/>
    <property type="match status" value="1"/>
</dbReference>
<feature type="transmembrane region" description="Helical" evidence="1">
    <location>
        <begin position="57"/>
        <end position="75"/>
    </location>
</feature>
<evidence type="ECO:0000313" key="2">
    <source>
        <dbReference type="EMBL" id="ACU90517.1"/>
    </source>
</evidence>
<name>C7LRK9_DESBD</name>
<keyword evidence="1" id="KW-1133">Transmembrane helix</keyword>
<dbReference type="InterPro" id="IPR010721">
    <property type="entry name" value="UstE-like"/>
</dbReference>
<dbReference type="Gene3D" id="1.20.120.1630">
    <property type="match status" value="1"/>
</dbReference>
<protein>
    <submittedName>
        <fullName evidence="2">Uncharacterized protein</fullName>
    </submittedName>
</protein>
<dbReference type="PANTHER" id="PTHR32251">
    <property type="entry name" value="3-OXO-5-ALPHA-STEROID 4-DEHYDROGENASE"/>
    <property type="match status" value="1"/>
</dbReference>
<feature type="transmembrane region" description="Helical" evidence="1">
    <location>
        <begin position="208"/>
        <end position="230"/>
    </location>
</feature>
<reference evidence="2 3" key="1">
    <citation type="journal article" date="2009" name="Stand. Genomic Sci.">
        <title>Complete genome sequence of Desulfomicrobium baculatum type strain (X).</title>
        <authorList>
            <person name="Copeland A."/>
            <person name="Spring S."/>
            <person name="Goker M."/>
            <person name="Schneider S."/>
            <person name="Lapidus A."/>
            <person name="Del Rio T.G."/>
            <person name="Tice H."/>
            <person name="Cheng J.F."/>
            <person name="Chen F."/>
            <person name="Nolan M."/>
            <person name="Bruce D."/>
            <person name="Goodwin L."/>
            <person name="Pitluck S."/>
            <person name="Ivanova N."/>
            <person name="Mavrommatis K."/>
            <person name="Ovchinnikova G."/>
            <person name="Pati A."/>
            <person name="Chen A."/>
            <person name="Palaniappan K."/>
            <person name="Land M."/>
            <person name="Hauser L."/>
            <person name="Chang Y.J."/>
            <person name="Jeffries C.C."/>
            <person name="Meincke L."/>
            <person name="Sims D."/>
            <person name="Brettin T."/>
            <person name="Detter J.C."/>
            <person name="Han C."/>
            <person name="Chain P."/>
            <person name="Bristow J."/>
            <person name="Eisen J.A."/>
            <person name="Markowitz V."/>
            <person name="Hugenholtz P."/>
            <person name="Kyrpides N.C."/>
            <person name="Klenk H.P."/>
            <person name="Lucas S."/>
        </authorList>
    </citation>
    <scope>NUCLEOTIDE SEQUENCE [LARGE SCALE GENOMIC DNA]</scope>
    <source>
        <strain evidence="3">DSM 4028 / VKM B-1378 / X</strain>
    </source>
</reference>
<dbReference type="Pfam" id="PF06966">
    <property type="entry name" value="DUF1295"/>
    <property type="match status" value="1"/>
</dbReference>
<proteinExistence type="predicted"/>
<accession>C7LRK9</accession>
<feature type="transmembrane region" description="Helical" evidence="1">
    <location>
        <begin position="136"/>
        <end position="155"/>
    </location>
</feature>
<feature type="transmembrane region" description="Helical" evidence="1">
    <location>
        <begin position="184"/>
        <end position="202"/>
    </location>
</feature>
<dbReference type="GO" id="GO:0016020">
    <property type="term" value="C:membrane"/>
    <property type="evidence" value="ECO:0007669"/>
    <property type="project" value="TreeGrafter"/>
</dbReference>
<keyword evidence="3" id="KW-1185">Reference proteome</keyword>
<keyword evidence="1" id="KW-0812">Transmembrane</keyword>
<dbReference type="KEGG" id="dba:Dbac_2438"/>
<feature type="transmembrane region" description="Helical" evidence="1">
    <location>
        <begin position="31"/>
        <end position="51"/>
    </location>
</feature>